<evidence type="ECO:0000313" key="2">
    <source>
        <dbReference type="EMBL" id="RCR71612.1"/>
    </source>
</evidence>
<reference evidence="2 3" key="1">
    <citation type="submission" date="2018-07" db="EMBL/GenBank/DDBJ databases">
        <title>Genome analysis of Larkinella rosea.</title>
        <authorList>
            <person name="Zhou Z."/>
            <person name="Wang G."/>
        </authorList>
    </citation>
    <scope>NUCLEOTIDE SEQUENCE [LARGE SCALE GENOMIC DNA]</scope>
    <source>
        <strain evidence="3">zzj9</strain>
    </source>
</reference>
<dbReference type="AlphaFoldDB" id="A0A368JVY2"/>
<feature type="chain" id="PRO_5017059508" evidence="1">
    <location>
        <begin position="25"/>
        <end position="120"/>
    </location>
</feature>
<evidence type="ECO:0000313" key="3">
    <source>
        <dbReference type="Proteomes" id="UP000253383"/>
    </source>
</evidence>
<dbReference type="EMBL" id="QOWE01000001">
    <property type="protein sequence ID" value="RCR71612.1"/>
    <property type="molecule type" value="Genomic_DNA"/>
</dbReference>
<protein>
    <submittedName>
        <fullName evidence="2">Uncharacterized protein</fullName>
    </submittedName>
</protein>
<evidence type="ECO:0000256" key="1">
    <source>
        <dbReference type="SAM" id="SignalP"/>
    </source>
</evidence>
<keyword evidence="1" id="KW-0732">Signal</keyword>
<name>A0A368JVY2_9BACT</name>
<organism evidence="2 3">
    <name type="scientific">Larkinella punicea</name>
    <dbReference type="NCBI Taxonomy" id="2315727"/>
    <lineage>
        <taxon>Bacteria</taxon>
        <taxon>Pseudomonadati</taxon>
        <taxon>Bacteroidota</taxon>
        <taxon>Cytophagia</taxon>
        <taxon>Cytophagales</taxon>
        <taxon>Spirosomataceae</taxon>
        <taxon>Larkinella</taxon>
    </lineage>
</organism>
<accession>A0A368JVY2</accession>
<proteinExistence type="predicted"/>
<dbReference type="Proteomes" id="UP000253383">
    <property type="component" value="Unassembled WGS sequence"/>
</dbReference>
<comment type="caution">
    <text evidence="2">The sequence shown here is derived from an EMBL/GenBank/DDBJ whole genome shotgun (WGS) entry which is preliminary data.</text>
</comment>
<gene>
    <name evidence="2" type="ORF">DUE52_01435</name>
</gene>
<sequence>MKINPHYRLALFATAFFLSLSAFSFGQGRQNRQSTSPRQGFWVVESQPKQNCVVFFYNDDNQLIYKETLAKKRLNLKQAKTRESLNTVLEQALQQWTVSQQPGGAAMPADQQWLATEFRK</sequence>
<feature type="signal peptide" evidence="1">
    <location>
        <begin position="1"/>
        <end position="24"/>
    </location>
</feature>
<keyword evidence="3" id="KW-1185">Reference proteome</keyword>